<dbReference type="OrthoDB" id="9782305at2"/>
<feature type="transmembrane region" description="Helical" evidence="8">
    <location>
        <begin position="269"/>
        <end position="291"/>
    </location>
</feature>
<comment type="similarity">
    <text evidence="2">Belongs to the binding-protein-dependent transport system permease family. FecCD subfamily.</text>
</comment>
<dbReference type="InterPro" id="IPR000522">
    <property type="entry name" value="ABC_transptr_permease_BtuC"/>
</dbReference>
<keyword evidence="11" id="KW-1185">Reference proteome</keyword>
<keyword evidence="5 8" id="KW-0812">Transmembrane</keyword>
<feature type="transmembrane region" description="Helical" evidence="8">
    <location>
        <begin position="227"/>
        <end position="257"/>
    </location>
</feature>
<evidence type="ECO:0000256" key="8">
    <source>
        <dbReference type="SAM" id="Phobius"/>
    </source>
</evidence>
<organism evidence="10 11">
    <name type="scientific">Trinickia terrae</name>
    <dbReference type="NCBI Taxonomy" id="2571161"/>
    <lineage>
        <taxon>Bacteria</taxon>
        <taxon>Pseudomonadati</taxon>
        <taxon>Pseudomonadota</taxon>
        <taxon>Betaproteobacteria</taxon>
        <taxon>Burkholderiales</taxon>
        <taxon>Burkholderiaceae</taxon>
        <taxon>Trinickia</taxon>
    </lineage>
</organism>
<feature type="transmembrane region" description="Helical" evidence="8">
    <location>
        <begin position="297"/>
        <end position="315"/>
    </location>
</feature>
<keyword evidence="3" id="KW-0813">Transport</keyword>
<proteinExistence type="inferred from homology"/>
<gene>
    <name evidence="10" type="ORF">FAZ69_12435</name>
</gene>
<keyword evidence="9" id="KW-0732">Signal</keyword>
<protein>
    <submittedName>
        <fullName evidence="10">Iron ABC transporter permease</fullName>
    </submittedName>
</protein>
<evidence type="ECO:0000256" key="1">
    <source>
        <dbReference type="ARBA" id="ARBA00004651"/>
    </source>
</evidence>
<dbReference type="SUPFAM" id="SSF81345">
    <property type="entry name" value="ABC transporter involved in vitamin B12 uptake, BtuC"/>
    <property type="match status" value="1"/>
</dbReference>
<keyword evidence="7 8" id="KW-0472">Membrane</keyword>
<reference evidence="10 11" key="1">
    <citation type="submission" date="2019-04" db="EMBL/GenBank/DDBJ databases">
        <title>Trinickia sp. 7GSK02, isolated from subtropical forest soil.</title>
        <authorList>
            <person name="Gao Z.-H."/>
            <person name="Qiu L.-H."/>
        </authorList>
    </citation>
    <scope>NUCLEOTIDE SEQUENCE [LARGE SCALE GENOMIC DNA]</scope>
    <source>
        <strain evidence="10 11">7GSK02</strain>
    </source>
</reference>
<evidence type="ECO:0000313" key="11">
    <source>
        <dbReference type="Proteomes" id="UP000305539"/>
    </source>
</evidence>
<keyword evidence="4" id="KW-1003">Cell membrane</keyword>
<dbReference type="EMBL" id="SWJE01000005">
    <property type="protein sequence ID" value="TKC89834.1"/>
    <property type="molecule type" value="Genomic_DNA"/>
</dbReference>
<name>A0A4U1I8P0_9BURK</name>
<evidence type="ECO:0000256" key="3">
    <source>
        <dbReference type="ARBA" id="ARBA00022448"/>
    </source>
</evidence>
<feature type="transmembrane region" description="Helical" evidence="8">
    <location>
        <begin position="83"/>
        <end position="102"/>
    </location>
</feature>
<evidence type="ECO:0000256" key="6">
    <source>
        <dbReference type="ARBA" id="ARBA00022989"/>
    </source>
</evidence>
<accession>A0A4U1I8P0</accession>
<dbReference type="PANTHER" id="PTHR30472">
    <property type="entry name" value="FERRIC ENTEROBACTIN TRANSPORT SYSTEM PERMEASE PROTEIN"/>
    <property type="match status" value="1"/>
</dbReference>
<dbReference type="AlphaFoldDB" id="A0A4U1I8P0"/>
<dbReference type="GO" id="GO:0005886">
    <property type="term" value="C:plasma membrane"/>
    <property type="evidence" value="ECO:0007669"/>
    <property type="project" value="UniProtKB-SubCell"/>
</dbReference>
<dbReference type="GO" id="GO:0022857">
    <property type="term" value="F:transmembrane transporter activity"/>
    <property type="evidence" value="ECO:0007669"/>
    <property type="project" value="InterPro"/>
</dbReference>
<evidence type="ECO:0000256" key="9">
    <source>
        <dbReference type="SAM" id="SignalP"/>
    </source>
</evidence>
<dbReference type="GO" id="GO:0033214">
    <property type="term" value="P:siderophore-iron import into cell"/>
    <property type="evidence" value="ECO:0007669"/>
    <property type="project" value="TreeGrafter"/>
</dbReference>
<sequence length="323" mass="31387">MTVLALLAALAAVALASLCTGNLALSPAAALHALFGGDDTPAGVIVHALRLPRLVAAMLAGASLAVAGSLMQGITRNPLADPTLTGVVSGAALAVVAASVLAPSVPAAALPFAALGGGAGAAALTFALAWRTRLSPVRLSLAGTTVAALGSAGIVSLMIAAGPQAGPLFYWLAGGLAGVGWPQVAAVAPWTVAGLGAAFACARVLDTLALGDDAASGVGLDLLRWRLILGGTAVALSASVVAMAGPVGFVGLCVPHLMRLALGGGQRRMLAVGALAGALLVAAADLVARTIAAPRELPMGFLTALAATPLLIAMIRRDTGVPA</sequence>
<dbReference type="CDD" id="cd06550">
    <property type="entry name" value="TM_ABC_iron-siderophores_like"/>
    <property type="match status" value="1"/>
</dbReference>
<feature type="signal peptide" evidence="9">
    <location>
        <begin position="1"/>
        <end position="16"/>
    </location>
</feature>
<evidence type="ECO:0000256" key="7">
    <source>
        <dbReference type="ARBA" id="ARBA00023136"/>
    </source>
</evidence>
<dbReference type="Gene3D" id="1.10.3470.10">
    <property type="entry name" value="ABC transporter involved in vitamin B12 uptake, BtuC"/>
    <property type="match status" value="1"/>
</dbReference>
<feature type="transmembrane region" description="Helical" evidence="8">
    <location>
        <begin position="141"/>
        <end position="161"/>
    </location>
</feature>
<evidence type="ECO:0000313" key="10">
    <source>
        <dbReference type="EMBL" id="TKC89834.1"/>
    </source>
</evidence>
<feature type="chain" id="PRO_5020677213" evidence="9">
    <location>
        <begin position="17"/>
        <end position="323"/>
    </location>
</feature>
<dbReference type="Pfam" id="PF01032">
    <property type="entry name" value="FecCD"/>
    <property type="match status" value="1"/>
</dbReference>
<evidence type="ECO:0000256" key="2">
    <source>
        <dbReference type="ARBA" id="ARBA00007935"/>
    </source>
</evidence>
<feature type="transmembrane region" description="Helical" evidence="8">
    <location>
        <begin position="54"/>
        <end position="71"/>
    </location>
</feature>
<keyword evidence="6 8" id="KW-1133">Transmembrane helix</keyword>
<evidence type="ECO:0000256" key="5">
    <source>
        <dbReference type="ARBA" id="ARBA00022692"/>
    </source>
</evidence>
<dbReference type="PANTHER" id="PTHR30472:SF25">
    <property type="entry name" value="ABC TRANSPORTER PERMEASE PROTEIN MJ0876-RELATED"/>
    <property type="match status" value="1"/>
</dbReference>
<dbReference type="InterPro" id="IPR037294">
    <property type="entry name" value="ABC_BtuC-like"/>
</dbReference>
<comment type="subcellular location">
    <subcellularLocation>
        <location evidence="1">Cell membrane</location>
        <topology evidence="1">Multi-pass membrane protein</topology>
    </subcellularLocation>
</comment>
<evidence type="ECO:0000256" key="4">
    <source>
        <dbReference type="ARBA" id="ARBA00022475"/>
    </source>
</evidence>
<feature type="transmembrane region" description="Helical" evidence="8">
    <location>
        <begin position="108"/>
        <end position="129"/>
    </location>
</feature>
<comment type="caution">
    <text evidence="10">The sequence shown here is derived from an EMBL/GenBank/DDBJ whole genome shotgun (WGS) entry which is preliminary data.</text>
</comment>
<dbReference type="Proteomes" id="UP000305539">
    <property type="component" value="Unassembled WGS sequence"/>
</dbReference>